<evidence type="ECO:0000313" key="10">
    <source>
        <dbReference type="EMBL" id="KAA0167919.1"/>
    </source>
</evidence>
<comment type="catalytic activity">
    <reaction evidence="5">
        <text>L-arginyl-[protein] + S-adenosyl-L-methionine = N(omega)-methyl-L-arginyl-[protein] + S-adenosyl-L-homocysteine + H(+)</text>
        <dbReference type="Rhea" id="RHEA:48100"/>
        <dbReference type="Rhea" id="RHEA-COMP:10532"/>
        <dbReference type="Rhea" id="RHEA-COMP:11990"/>
        <dbReference type="ChEBI" id="CHEBI:15378"/>
        <dbReference type="ChEBI" id="CHEBI:29965"/>
        <dbReference type="ChEBI" id="CHEBI:57856"/>
        <dbReference type="ChEBI" id="CHEBI:59789"/>
        <dbReference type="ChEBI" id="CHEBI:65280"/>
    </reaction>
    <physiologicalReaction direction="left-to-right" evidence="5">
        <dbReference type="Rhea" id="RHEA:48101"/>
    </physiologicalReaction>
</comment>
<gene>
    <name evidence="12" type="ORF">FNF27_01820</name>
    <name evidence="10" type="ORF">FNF28_02665</name>
    <name evidence="9" type="ORF">FNF29_00551</name>
    <name evidence="11" type="ORF">FNF31_00201</name>
</gene>
<name>A0A5A8DZC3_CAFRO</name>
<dbReference type="PANTHER" id="PTHR11006">
    <property type="entry name" value="PROTEIN ARGININE N-METHYLTRANSFERASE"/>
    <property type="match status" value="1"/>
</dbReference>
<evidence type="ECO:0000313" key="12">
    <source>
        <dbReference type="EMBL" id="KAA0176539.1"/>
    </source>
</evidence>
<dbReference type="InterPro" id="IPR025799">
    <property type="entry name" value="Arg_MeTrfase"/>
</dbReference>
<sequence length="364" mass="40543">MAAAAAATTTAAPAAEKAPAAVVSSGKPKADSSAAEMTSADYYFDSYSHFGIHEEMLKDTHRTKTYMNSIIRNKHLFEGKVVLDVGCGTGILSLFAAKAGAAKVIGIDSSRITDQAKEIVALNGQDHIVTIVRGKVEEVTLPDGIEKVDIIVSEWMGYCGGLYESMLPTVLYARDKWLAADGHLFPDRCVIFMSAIEDAEYKDEKIGFWDNVYGFDMSPIRKLAMLEPLVDVVDPEQLVSREAELIDFDLHKVSKGDLDFSADFELKFERNDHCHALVMHFDTIFSACHKPLTLTTSPRTQTTHWKQTVFYLEDEIRVFAGEVMTGSLSLKANAENPRDLDVTIHYKMDGRSGKFDRVQHFRMR</sequence>
<dbReference type="FunFam" id="3.40.50.150:FF:000003">
    <property type="entry name" value="Blast:Protein arginine N-methyltransferase 1"/>
    <property type="match status" value="1"/>
</dbReference>
<dbReference type="Pfam" id="PF22528">
    <property type="entry name" value="PRMT_C"/>
    <property type="match status" value="1"/>
</dbReference>
<dbReference type="SUPFAM" id="SSF53335">
    <property type="entry name" value="S-adenosyl-L-methionine-dependent methyltransferases"/>
    <property type="match status" value="1"/>
</dbReference>
<organism evidence="11 16">
    <name type="scientific">Cafeteria roenbergensis</name>
    <name type="common">Marine flagellate</name>
    <dbReference type="NCBI Taxonomy" id="33653"/>
    <lineage>
        <taxon>Eukaryota</taxon>
        <taxon>Sar</taxon>
        <taxon>Stramenopiles</taxon>
        <taxon>Bigyra</taxon>
        <taxon>Opalozoa</taxon>
        <taxon>Bicosoecida</taxon>
        <taxon>Cafeteriaceae</taxon>
        <taxon>Cafeteria</taxon>
    </lineage>
</organism>
<dbReference type="FunFam" id="2.70.160.11:FF:000001">
    <property type="entry name" value="Blast:Protein arginine N-methyltransferase 1"/>
    <property type="match status" value="1"/>
</dbReference>
<dbReference type="Proteomes" id="UP000322899">
    <property type="component" value="Unassembled WGS sequence"/>
</dbReference>
<evidence type="ECO:0000256" key="7">
    <source>
        <dbReference type="SAM" id="MobiDB-lite"/>
    </source>
</evidence>
<evidence type="ECO:0000259" key="8">
    <source>
        <dbReference type="Pfam" id="PF22528"/>
    </source>
</evidence>
<dbReference type="InterPro" id="IPR055135">
    <property type="entry name" value="PRMT_dom"/>
</dbReference>
<dbReference type="OMA" id="CTHTKVK"/>
<reference evidence="13 14" key="1">
    <citation type="submission" date="2019-07" db="EMBL/GenBank/DDBJ databases">
        <title>Genomes of Cafeteria roenbergensis.</title>
        <authorList>
            <person name="Fischer M.G."/>
            <person name="Hackl T."/>
            <person name="Roman M."/>
        </authorList>
    </citation>
    <scope>NUCLEOTIDE SEQUENCE [LARGE SCALE GENOMIC DNA]</scope>
    <source>
        <strain evidence="9 14">BVI</strain>
        <strain evidence="11 16">Cflag</strain>
        <strain evidence="12 13">E4-10P</strain>
        <strain evidence="10 15">RCC970-E3</strain>
    </source>
</reference>
<evidence type="ECO:0000313" key="9">
    <source>
        <dbReference type="EMBL" id="KAA0157199.1"/>
    </source>
</evidence>
<feature type="compositionally biased region" description="Low complexity" evidence="7">
    <location>
        <begin position="1"/>
        <end position="21"/>
    </location>
</feature>
<keyword evidence="14" id="KW-1185">Reference proteome</keyword>
<dbReference type="Proteomes" id="UP000325113">
    <property type="component" value="Unassembled WGS sequence"/>
</dbReference>
<dbReference type="Gene3D" id="3.40.50.150">
    <property type="entry name" value="Vaccinia Virus protein VP39"/>
    <property type="match status" value="1"/>
</dbReference>
<evidence type="ECO:0000256" key="3">
    <source>
        <dbReference type="ARBA" id="ARBA00022679"/>
    </source>
</evidence>
<feature type="region of interest" description="Disordered" evidence="7">
    <location>
        <begin position="1"/>
        <end position="32"/>
    </location>
</feature>
<evidence type="ECO:0000313" key="11">
    <source>
        <dbReference type="EMBL" id="KAA0169041.1"/>
    </source>
</evidence>
<evidence type="ECO:0000313" key="14">
    <source>
        <dbReference type="Proteomes" id="UP000323011"/>
    </source>
</evidence>
<proteinExistence type="predicted"/>
<accession>A0A5A8DZC3</accession>
<evidence type="ECO:0000313" key="16">
    <source>
        <dbReference type="Proteomes" id="UP000325113"/>
    </source>
</evidence>
<dbReference type="EMBL" id="VLTL01000031">
    <property type="protein sequence ID" value="KAA0167919.1"/>
    <property type="molecule type" value="Genomic_DNA"/>
</dbReference>
<dbReference type="Pfam" id="PF06325">
    <property type="entry name" value="PrmA"/>
    <property type="match status" value="1"/>
</dbReference>
<dbReference type="EC" id="2.1.1.319" evidence="1"/>
<keyword evidence="2 6" id="KW-0489">Methyltransferase</keyword>
<keyword evidence="4 6" id="KW-0949">S-adenosyl-L-methionine</keyword>
<dbReference type="GO" id="GO:0035242">
    <property type="term" value="F:protein-arginine omega-N asymmetric methyltransferase activity"/>
    <property type="evidence" value="ECO:0007669"/>
    <property type="project" value="UniProtKB-EC"/>
</dbReference>
<dbReference type="Gene3D" id="2.70.160.11">
    <property type="entry name" value="Hnrnp arginine n-methyltransferase1"/>
    <property type="match status" value="1"/>
</dbReference>
<dbReference type="PANTHER" id="PTHR11006:SF53">
    <property type="entry name" value="PROTEIN ARGININE N-METHYLTRANSFERASE 3"/>
    <property type="match status" value="1"/>
</dbReference>
<dbReference type="EMBL" id="VLTN01000002">
    <property type="protein sequence ID" value="KAA0157199.1"/>
    <property type="molecule type" value="Genomic_DNA"/>
</dbReference>
<evidence type="ECO:0000256" key="2">
    <source>
        <dbReference type="ARBA" id="ARBA00022603"/>
    </source>
</evidence>
<dbReference type="EMBL" id="VLTO01000007">
    <property type="protein sequence ID" value="KAA0176539.1"/>
    <property type="molecule type" value="Genomic_DNA"/>
</dbReference>
<dbReference type="InterPro" id="IPR029063">
    <property type="entry name" value="SAM-dependent_MTases_sf"/>
</dbReference>
<dbReference type="AlphaFoldDB" id="A0A5A8DZC3"/>
<evidence type="ECO:0000256" key="5">
    <source>
        <dbReference type="ARBA" id="ARBA00049303"/>
    </source>
</evidence>
<evidence type="ECO:0000313" key="13">
    <source>
        <dbReference type="Proteomes" id="UP000322899"/>
    </source>
</evidence>
<evidence type="ECO:0000256" key="4">
    <source>
        <dbReference type="ARBA" id="ARBA00022691"/>
    </source>
</evidence>
<evidence type="ECO:0000256" key="1">
    <source>
        <dbReference type="ARBA" id="ARBA00011925"/>
    </source>
</evidence>
<keyword evidence="3 6" id="KW-0808">Transferase</keyword>
<dbReference type="Proteomes" id="UP000324907">
    <property type="component" value="Unassembled WGS sequence"/>
</dbReference>
<evidence type="ECO:0000256" key="6">
    <source>
        <dbReference type="PROSITE-ProRule" id="PRU01015"/>
    </source>
</evidence>
<feature type="domain" description="Protein arginine N-methyltransferase" evidence="8">
    <location>
        <begin position="188"/>
        <end position="350"/>
    </location>
</feature>
<evidence type="ECO:0000313" key="15">
    <source>
        <dbReference type="Proteomes" id="UP000324907"/>
    </source>
</evidence>
<dbReference type="PROSITE" id="PS51678">
    <property type="entry name" value="SAM_MT_PRMT"/>
    <property type="match status" value="1"/>
</dbReference>
<dbReference type="GO" id="GO:0032259">
    <property type="term" value="P:methylation"/>
    <property type="evidence" value="ECO:0007669"/>
    <property type="project" value="UniProtKB-KW"/>
</dbReference>
<dbReference type="CDD" id="cd02440">
    <property type="entry name" value="AdoMet_MTases"/>
    <property type="match status" value="1"/>
</dbReference>
<dbReference type="Proteomes" id="UP000323011">
    <property type="component" value="Unassembled WGS sequence"/>
</dbReference>
<dbReference type="OrthoDB" id="7848332at2759"/>
<protein>
    <recommendedName>
        <fullName evidence="1">type I protein arginine methyltransferase</fullName>
        <ecNumber evidence="1">2.1.1.319</ecNumber>
    </recommendedName>
</protein>
<dbReference type="EMBL" id="VLTM01000001">
    <property type="protein sequence ID" value="KAA0169041.1"/>
    <property type="molecule type" value="Genomic_DNA"/>
</dbReference>
<dbReference type="GO" id="GO:0042054">
    <property type="term" value="F:histone methyltransferase activity"/>
    <property type="evidence" value="ECO:0007669"/>
    <property type="project" value="TreeGrafter"/>
</dbReference>
<comment type="caution">
    <text evidence="11">The sequence shown here is derived from an EMBL/GenBank/DDBJ whole genome shotgun (WGS) entry which is preliminary data.</text>
</comment>
<dbReference type="GO" id="GO:0005634">
    <property type="term" value="C:nucleus"/>
    <property type="evidence" value="ECO:0007669"/>
    <property type="project" value="TreeGrafter"/>
</dbReference>